<name>A0AAD8B787_BIOPF</name>
<feature type="non-terminal residue" evidence="1">
    <location>
        <position position="1"/>
    </location>
</feature>
<accession>A0AAD8B787</accession>
<proteinExistence type="predicted"/>
<organism evidence="1 2">
    <name type="scientific">Biomphalaria pfeifferi</name>
    <name type="common">Bloodfluke planorb</name>
    <name type="synonym">Freshwater snail</name>
    <dbReference type="NCBI Taxonomy" id="112525"/>
    <lineage>
        <taxon>Eukaryota</taxon>
        <taxon>Metazoa</taxon>
        <taxon>Spiralia</taxon>
        <taxon>Lophotrochozoa</taxon>
        <taxon>Mollusca</taxon>
        <taxon>Gastropoda</taxon>
        <taxon>Heterobranchia</taxon>
        <taxon>Euthyneura</taxon>
        <taxon>Panpulmonata</taxon>
        <taxon>Hygrophila</taxon>
        <taxon>Lymnaeoidea</taxon>
        <taxon>Planorbidae</taxon>
        <taxon>Biomphalaria</taxon>
    </lineage>
</organism>
<evidence type="ECO:0000313" key="1">
    <source>
        <dbReference type="EMBL" id="KAK0049241.1"/>
    </source>
</evidence>
<dbReference type="Proteomes" id="UP001233172">
    <property type="component" value="Unassembled WGS sequence"/>
</dbReference>
<reference evidence="1" key="2">
    <citation type="submission" date="2023-04" db="EMBL/GenBank/DDBJ databases">
        <authorList>
            <person name="Bu L."/>
            <person name="Lu L."/>
            <person name="Laidemitt M.R."/>
            <person name="Zhang S.M."/>
            <person name="Mutuku M."/>
            <person name="Mkoji G."/>
            <person name="Steinauer M."/>
            <person name="Loker E.S."/>
        </authorList>
    </citation>
    <scope>NUCLEOTIDE SEQUENCE</scope>
    <source>
        <strain evidence="1">KasaAsao</strain>
        <tissue evidence="1">Whole Snail</tissue>
    </source>
</reference>
<protein>
    <submittedName>
        <fullName evidence="1">Uncharacterized protein</fullName>
    </submittedName>
</protein>
<gene>
    <name evidence="1" type="ORF">Bpfe_021334</name>
</gene>
<dbReference type="EMBL" id="JASAOG010000128">
    <property type="protein sequence ID" value="KAK0049241.1"/>
    <property type="molecule type" value="Genomic_DNA"/>
</dbReference>
<sequence>VVSRQTDILQNIRMALSDIVAFVKVASMMSPHISQNVSITLSDIVAIVKVASMMSLQTFHKTSG</sequence>
<reference evidence="1" key="1">
    <citation type="journal article" date="2023" name="PLoS Negl. Trop. Dis.">
        <title>A genome sequence for Biomphalaria pfeifferi, the major vector snail for the human-infecting parasite Schistosoma mansoni.</title>
        <authorList>
            <person name="Bu L."/>
            <person name="Lu L."/>
            <person name="Laidemitt M.R."/>
            <person name="Zhang S.M."/>
            <person name="Mutuku M."/>
            <person name="Mkoji G."/>
            <person name="Steinauer M."/>
            <person name="Loker E.S."/>
        </authorList>
    </citation>
    <scope>NUCLEOTIDE SEQUENCE</scope>
    <source>
        <strain evidence="1">KasaAsao</strain>
    </source>
</reference>
<evidence type="ECO:0000313" key="2">
    <source>
        <dbReference type="Proteomes" id="UP001233172"/>
    </source>
</evidence>
<keyword evidence="2" id="KW-1185">Reference proteome</keyword>
<comment type="caution">
    <text evidence="1">The sequence shown here is derived from an EMBL/GenBank/DDBJ whole genome shotgun (WGS) entry which is preliminary data.</text>
</comment>
<dbReference type="AlphaFoldDB" id="A0AAD8B787"/>